<keyword evidence="2" id="KW-0560">Oxidoreductase</keyword>
<dbReference type="GO" id="GO:0016702">
    <property type="term" value="F:oxidoreductase activity, acting on single donors with incorporation of molecular oxygen, incorporation of two atoms of oxygen"/>
    <property type="evidence" value="ECO:0007669"/>
    <property type="project" value="UniProtKB-ARBA"/>
</dbReference>
<evidence type="ECO:0000256" key="2">
    <source>
        <dbReference type="ARBA" id="ARBA00023002"/>
    </source>
</evidence>
<evidence type="ECO:0000256" key="3">
    <source>
        <dbReference type="SAM" id="MobiDB-lite"/>
    </source>
</evidence>
<dbReference type="CDD" id="cd02216">
    <property type="entry name" value="cupin_GDO-like_N"/>
    <property type="match status" value="1"/>
</dbReference>
<dbReference type="InterPro" id="IPR011051">
    <property type="entry name" value="RmlC_Cupin_sf"/>
</dbReference>
<dbReference type="CDD" id="cd06992">
    <property type="entry name" value="cupin_GDO-like_C"/>
    <property type="match status" value="1"/>
</dbReference>
<dbReference type="Proteomes" id="UP000325563">
    <property type="component" value="Chromosome"/>
</dbReference>
<dbReference type="SUPFAM" id="SSF51182">
    <property type="entry name" value="RmlC-like cupins"/>
    <property type="match status" value="1"/>
</dbReference>
<feature type="region of interest" description="Disordered" evidence="3">
    <location>
        <begin position="357"/>
        <end position="391"/>
    </location>
</feature>
<protein>
    <submittedName>
        <fullName evidence="5">Cupin domain-containing protein</fullName>
    </submittedName>
</protein>
<feature type="domain" description="Cupin type-2" evidence="4">
    <location>
        <begin position="102"/>
        <end position="168"/>
    </location>
</feature>
<feature type="domain" description="Cupin type-2" evidence="4">
    <location>
        <begin position="274"/>
        <end position="336"/>
    </location>
</feature>
<evidence type="ECO:0000256" key="1">
    <source>
        <dbReference type="ARBA" id="ARBA00022964"/>
    </source>
</evidence>
<dbReference type="EMBL" id="CP023692">
    <property type="protein sequence ID" value="QEV50191.1"/>
    <property type="molecule type" value="Genomic_DNA"/>
</dbReference>
<evidence type="ECO:0000313" key="5">
    <source>
        <dbReference type="EMBL" id="QEV50191.1"/>
    </source>
</evidence>
<organism evidence="5 6">
    <name type="scientific">Streptomyces vinaceus</name>
    <dbReference type="NCBI Taxonomy" id="1960"/>
    <lineage>
        <taxon>Bacteria</taxon>
        <taxon>Bacillati</taxon>
        <taxon>Actinomycetota</taxon>
        <taxon>Actinomycetes</taxon>
        <taxon>Kitasatosporales</taxon>
        <taxon>Streptomycetaceae</taxon>
        <taxon>Streptomyces</taxon>
    </lineage>
</organism>
<name>A0A5J6JJZ3_STRVI</name>
<sequence length="391" mass="42387">MEQDDTMLGRARVSDTPELTAYYGELEALDAGALWTVANDIEPWYPQPKSVPVLWRYEELRPLVHKALGMVKADDAGRRVVMLVNPGRKDVSAAAGLLYTGLQIMGPGEAMTAHRHQAAALRFVHEGTGAWTVVDGQKLKVGPRDFAITPNGTWHEHGNDGEDGPVIWQDGLDIPLVNALDAGFYEVHPELHQTPGKVVNSSVLQYAANLLPYGSERWSRPYSPLLAYPWEPTYEALLGLAEASEGSPYDGIIAEYTNPVTGGSVMPTMGAHMQLLRPGQATRAHRHTGSVIYTAAKGHGVSVIAGQRFAWRQGDIFCVPSWAWHEHHNLDQSEDACLFSFNDFPVMRSLGFHREEAYPDHDGHQPMPAATGAAATGAAATGAAAVPTATA</sequence>
<dbReference type="KEGG" id="svn:CP980_30485"/>
<dbReference type="AlphaFoldDB" id="A0A5J6JJZ3"/>
<feature type="compositionally biased region" description="Low complexity" evidence="3">
    <location>
        <begin position="369"/>
        <end position="391"/>
    </location>
</feature>
<gene>
    <name evidence="5" type="ORF">CP980_30485</name>
</gene>
<keyword evidence="1" id="KW-0223">Dioxygenase</keyword>
<dbReference type="InterPro" id="IPR047183">
    <property type="entry name" value="GDO-like"/>
</dbReference>
<reference evidence="5 6" key="1">
    <citation type="submission" date="2017-09" db="EMBL/GenBank/DDBJ databases">
        <authorList>
            <person name="Lee N."/>
            <person name="Cho B.-K."/>
        </authorList>
    </citation>
    <scope>NUCLEOTIDE SEQUENCE [LARGE SCALE GENOMIC DNA]</scope>
    <source>
        <strain evidence="5 6">ATCC 27476</strain>
    </source>
</reference>
<evidence type="ECO:0000259" key="4">
    <source>
        <dbReference type="Pfam" id="PF07883"/>
    </source>
</evidence>
<dbReference type="InterPro" id="IPR014710">
    <property type="entry name" value="RmlC-like_jellyroll"/>
</dbReference>
<proteinExistence type="predicted"/>
<keyword evidence="6" id="KW-1185">Reference proteome</keyword>
<dbReference type="PANTHER" id="PTHR41517">
    <property type="entry name" value="1,2-DIOXYGENASE PROTEIN-RELATED"/>
    <property type="match status" value="1"/>
</dbReference>
<evidence type="ECO:0000313" key="6">
    <source>
        <dbReference type="Proteomes" id="UP000325563"/>
    </source>
</evidence>
<dbReference type="FunFam" id="2.60.120.10:FF:000274">
    <property type="entry name" value="Gentisate 1,2-dioxygenase"/>
    <property type="match status" value="1"/>
</dbReference>
<accession>A0A5J6JJZ3</accession>
<dbReference type="Gene3D" id="2.60.120.10">
    <property type="entry name" value="Jelly Rolls"/>
    <property type="match status" value="1"/>
</dbReference>
<dbReference type="Pfam" id="PF07883">
    <property type="entry name" value="Cupin_2"/>
    <property type="match status" value="2"/>
</dbReference>
<dbReference type="PANTHER" id="PTHR41517:SF1">
    <property type="entry name" value="CUPIN"/>
    <property type="match status" value="1"/>
</dbReference>
<dbReference type="InterPro" id="IPR013096">
    <property type="entry name" value="Cupin_2"/>
</dbReference>